<dbReference type="InterPro" id="IPR018306">
    <property type="entry name" value="Phage_T5_Orf172_DNA-bd"/>
</dbReference>
<evidence type="ECO:0000313" key="3">
    <source>
        <dbReference type="EMBL" id="KAJ7692380.1"/>
    </source>
</evidence>
<keyword evidence="1" id="KW-1133">Transmembrane helix</keyword>
<name>A0AAD7GFF9_MYCRO</name>
<feature type="domain" description="Bacteriophage T5 Orf172 DNA-binding" evidence="2">
    <location>
        <begin position="54"/>
        <end position="131"/>
    </location>
</feature>
<dbReference type="Pfam" id="PF10544">
    <property type="entry name" value="T5orf172"/>
    <property type="match status" value="1"/>
</dbReference>
<proteinExistence type="predicted"/>
<reference evidence="3" key="1">
    <citation type="submission" date="2023-03" db="EMBL/GenBank/DDBJ databases">
        <title>Massive genome expansion in bonnet fungi (Mycena s.s.) driven by repeated elements and novel gene families across ecological guilds.</title>
        <authorList>
            <consortium name="Lawrence Berkeley National Laboratory"/>
            <person name="Harder C.B."/>
            <person name="Miyauchi S."/>
            <person name="Viragh M."/>
            <person name="Kuo A."/>
            <person name="Thoen E."/>
            <person name="Andreopoulos B."/>
            <person name="Lu D."/>
            <person name="Skrede I."/>
            <person name="Drula E."/>
            <person name="Henrissat B."/>
            <person name="Morin E."/>
            <person name="Kohler A."/>
            <person name="Barry K."/>
            <person name="LaButti K."/>
            <person name="Morin E."/>
            <person name="Salamov A."/>
            <person name="Lipzen A."/>
            <person name="Mereny Z."/>
            <person name="Hegedus B."/>
            <person name="Baldrian P."/>
            <person name="Stursova M."/>
            <person name="Weitz H."/>
            <person name="Taylor A."/>
            <person name="Grigoriev I.V."/>
            <person name="Nagy L.G."/>
            <person name="Martin F."/>
            <person name="Kauserud H."/>
        </authorList>
    </citation>
    <scope>NUCLEOTIDE SEQUENCE</scope>
    <source>
        <strain evidence="3">CBHHK067</strain>
    </source>
</reference>
<sequence>MNAAIVPRPNLPRVNRAVLRALLSAHPLPHIRVLRRPFEQVLTLLQLGPADAYQNEGPGFKLGHTNNLDRRLAQYRVCGNTILTSAYFPTSNRMIAERVIFLLFHMLGAKAPCRPCPGCDVCHQEFFNLNAAGGWALVLAVVQLGIIITGGVFLIYHVPAVVIICNGKPCLHSLHLQVYDGTCHSPIIRAFSWRGPPLICAATNSYT</sequence>
<keyword evidence="4" id="KW-1185">Reference proteome</keyword>
<protein>
    <recommendedName>
        <fullName evidence="2">Bacteriophage T5 Orf172 DNA-binding domain-containing protein</fullName>
    </recommendedName>
</protein>
<evidence type="ECO:0000259" key="2">
    <source>
        <dbReference type="Pfam" id="PF10544"/>
    </source>
</evidence>
<dbReference type="Proteomes" id="UP001221757">
    <property type="component" value="Unassembled WGS sequence"/>
</dbReference>
<keyword evidence="1" id="KW-0812">Transmembrane</keyword>
<dbReference type="EMBL" id="JARKIE010000052">
    <property type="protein sequence ID" value="KAJ7692380.1"/>
    <property type="molecule type" value="Genomic_DNA"/>
</dbReference>
<organism evidence="3 4">
    <name type="scientific">Mycena rosella</name>
    <name type="common">Pink bonnet</name>
    <name type="synonym">Agaricus rosellus</name>
    <dbReference type="NCBI Taxonomy" id="1033263"/>
    <lineage>
        <taxon>Eukaryota</taxon>
        <taxon>Fungi</taxon>
        <taxon>Dikarya</taxon>
        <taxon>Basidiomycota</taxon>
        <taxon>Agaricomycotina</taxon>
        <taxon>Agaricomycetes</taxon>
        <taxon>Agaricomycetidae</taxon>
        <taxon>Agaricales</taxon>
        <taxon>Marasmiineae</taxon>
        <taxon>Mycenaceae</taxon>
        <taxon>Mycena</taxon>
    </lineage>
</organism>
<dbReference type="AlphaFoldDB" id="A0AAD7GFF9"/>
<evidence type="ECO:0000256" key="1">
    <source>
        <dbReference type="SAM" id="Phobius"/>
    </source>
</evidence>
<evidence type="ECO:0000313" key="4">
    <source>
        <dbReference type="Proteomes" id="UP001221757"/>
    </source>
</evidence>
<accession>A0AAD7GFF9</accession>
<comment type="caution">
    <text evidence="3">The sequence shown here is derived from an EMBL/GenBank/DDBJ whole genome shotgun (WGS) entry which is preliminary data.</text>
</comment>
<gene>
    <name evidence="3" type="ORF">B0H17DRAFT_1200457</name>
</gene>
<keyword evidence="1" id="KW-0472">Membrane</keyword>
<feature type="transmembrane region" description="Helical" evidence="1">
    <location>
        <begin position="135"/>
        <end position="156"/>
    </location>
</feature>